<dbReference type="InterPro" id="IPR036086">
    <property type="entry name" value="ParB/Sulfiredoxin_sf"/>
</dbReference>
<dbReference type="Pfam" id="PF02195">
    <property type="entry name" value="ParB_N"/>
    <property type="match status" value="1"/>
</dbReference>
<dbReference type="GO" id="GO:0005694">
    <property type="term" value="C:chromosome"/>
    <property type="evidence" value="ECO:0007669"/>
    <property type="project" value="TreeGrafter"/>
</dbReference>
<dbReference type="RefSeq" id="WP_138189775.1">
    <property type="nucleotide sequence ID" value="NZ_VBWP01000001.1"/>
</dbReference>
<dbReference type="CDD" id="cd16393">
    <property type="entry name" value="SPO0J_N"/>
    <property type="match status" value="1"/>
</dbReference>
<keyword evidence="3" id="KW-0238">DNA-binding</keyword>
<comment type="subcellular location">
    <subcellularLocation>
        <location evidence="1">Cytoplasm</location>
        <location evidence="1">Nucleoid</location>
    </subcellularLocation>
</comment>
<dbReference type="SUPFAM" id="SSF110849">
    <property type="entry name" value="ParB/Sulfiredoxin"/>
    <property type="match status" value="1"/>
</dbReference>
<accession>A0A5R8QHF2</accession>
<comment type="similarity">
    <text evidence="2">Belongs to the ParB family.</text>
</comment>
<evidence type="ECO:0000256" key="1">
    <source>
        <dbReference type="ARBA" id="ARBA00004453"/>
    </source>
</evidence>
<sequence>MALFNRKDKEEIITTIEINQIVANRYQPRTTFEEESLKELAESIEQYGLIQPIVVRTAGENMYEIVAGERRFRASKIAGLEVIPVIIKDLEAKDSAVLAVIENIQREDLNPIEEAKSYQRLATLLNLTQDEVSKMVGKSQSAIANKMRLLQLPEDIQDALKDKSISERHARALLKFETDAARSVMLEKIIKDNLTVAETERIIEEKLSHTKNVKDVKTKVRIKGYANDVRLAINTVKKSLKTIEKFGHKAEINEQENDSYYEVTIKIDKHATDDVAEESNDLALNNVVSLEANNDIVVEALNTEAINIDASPEENTQIETEADREEVIQLEEENNNIEHKDVEKIDKVVNTEEQASAIEHETLDETAEEVTDKLLINDGEEIELSDDLETKFAGLDISFFDNLKLEGEEEVTDLIEENKSEESENELDITNTFHFVYNANYGNDSHTPTSTESEELFNEVQEHINNDEPIIKVEDAIEEDDLFKTTELNLETTYNSIYESYYNDGEEVEVPAEVLEAGEKFVKTIEATEEKPNSIYNTIYDFGNEKEEKKDELLNWQTLLNDDSEDDIISESANEYQKDQADRVRAMFTEVTNNTSEETTEQGREELDELLEVSRQEAEITAESNEEEAIKYGAKSSFVDKLKNINNTSNSFLFEDEDDEKEENKSNDGFWNLFK</sequence>
<dbReference type="InterPro" id="IPR050336">
    <property type="entry name" value="Chromosome_partition/occlusion"/>
</dbReference>
<dbReference type="InterPro" id="IPR003115">
    <property type="entry name" value="ParB_N"/>
</dbReference>
<dbReference type="Gene3D" id="3.90.1530.30">
    <property type="match status" value="1"/>
</dbReference>
<evidence type="ECO:0000313" key="7">
    <source>
        <dbReference type="Proteomes" id="UP000306912"/>
    </source>
</evidence>
<evidence type="ECO:0000313" key="6">
    <source>
        <dbReference type="EMBL" id="TLG77166.1"/>
    </source>
</evidence>
<dbReference type="NCBIfam" id="TIGR00180">
    <property type="entry name" value="parB_part"/>
    <property type="match status" value="1"/>
</dbReference>
<dbReference type="AlphaFoldDB" id="A0A5R8QHF2"/>
<feature type="region of interest" description="Disordered" evidence="4">
    <location>
        <begin position="656"/>
        <end position="675"/>
    </location>
</feature>
<dbReference type="FunFam" id="3.90.1530.30:FF:000001">
    <property type="entry name" value="Chromosome partitioning protein ParB"/>
    <property type="match status" value="1"/>
</dbReference>
<name>A0A5R8QHF2_9FIRM</name>
<proteinExistence type="inferred from homology"/>
<dbReference type="Proteomes" id="UP000306912">
    <property type="component" value="Unassembled WGS sequence"/>
</dbReference>
<dbReference type="GO" id="GO:0003677">
    <property type="term" value="F:DNA binding"/>
    <property type="evidence" value="ECO:0007669"/>
    <property type="project" value="UniProtKB-KW"/>
</dbReference>
<gene>
    <name evidence="6" type="ORF">FEZ08_00680</name>
</gene>
<dbReference type="EMBL" id="VBWP01000001">
    <property type="protein sequence ID" value="TLG77166.1"/>
    <property type="molecule type" value="Genomic_DNA"/>
</dbReference>
<dbReference type="FunFam" id="1.10.10.2830:FF:000001">
    <property type="entry name" value="Chromosome partitioning protein ParB"/>
    <property type="match status" value="1"/>
</dbReference>
<dbReference type="Gene3D" id="1.10.10.2830">
    <property type="match status" value="1"/>
</dbReference>
<dbReference type="InterPro" id="IPR004437">
    <property type="entry name" value="ParB/RepB/Spo0J"/>
</dbReference>
<dbReference type="GO" id="GO:0009295">
    <property type="term" value="C:nucleoid"/>
    <property type="evidence" value="ECO:0007669"/>
    <property type="project" value="UniProtKB-SubCell"/>
</dbReference>
<dbReference type="PANTHER" id="PTHR33375:SF8">
    <property type="entry name" value="NUCLEOID OCCLUSION PROTEIN"/>
    <property type="match status" value="1"/>
</dbReference>
<evidence type="ECO:0000259" key="5">
    <source>
        <dbReference type="SMART" id="SM00470"/>
    </source>
</evidence>
<evidence type="ECO:0000256" key="2">
    <source>
        <dbReference type="ARBA" id="ARBA00006295"/>
    </source>
</evidence>
<dbReference type="GO" id="GO:0007059">
    <property type="term" value="P:chromosome segregation"/>
    <property type="evidence" value="ECO:0007669"/>
    <property type="project" value="TreeGrafter"/>
</dbReference>
<organism evidence="6 7">
    <name type="scientific">Culicoidibacter larvae</name>
    <dbReference type="NCBI Taxonomy" id="2579976"/>
    <lineage>
        <taxon>Bacteria</taxon>
        <taxon>Bacillati</taxon>
        <taxon>Bacillota</taxon>
        <taxon>Culicoidibacteria</taxon>
        <taxon>Culicoidibacterales</taxon>
        <taxon>Culicoidibacteraceae</taxon>
        <taxon>Culicoidibacter</taxon>
    </lineage>
</organism>
<dbReference type="OrthoDB" id="9802051at2"/>
<reference evidence="6 7" key="1">
    <citation type="submission" date="2019-05" db="EMBL/GenBank/DDBJ databases">
        <title>Culicoidintestinum kansasii gen. nov., sp. nov. from the gastrointestinal tract of the biting midge, Culicoides sonorensis.</title>
        <authorList>
            <person name="Neupane S."/>
            <person name="Ghosh A."/>
            <person name="Gunther S."/>
            <person name="Martin K."/>
            <person name="Zurek L."/>
        </authorList>
    </citation>
    <scope>NUCLEOTIDE SEQUENCE [LARGE SCALE GENOMIC DNA]</scope>
    <source>
        <strain evidence="6 7">CS-1</strain>
    </source>
</reference>
<evidence type="ECO:0000256" key="4">
    <source>
        <dbReference type="SAM" id="MobiDB-lite"/>
    </source>
</evidence>
<comment type="caution">
    <text evidence="6">The sequence shown here is derived from an EMBL/GenBank/DDBJ whole genome shotgun (WGS) entry which is preliminary data.</text>
</comment>
<keyword evidence="7" id="KW-1185">Reference proteome</keyword>
<dbReference type="SMART" id="SM00470">
    <property type="entry name" value="ParB"/>
    <property type="match status" value="1"/>
</dbReference>
<evidence type="ECO:0000256" key="3">
    <source>
        <dbReference type="ARBA" id="ARBA00023125"/>
    </source>
</evidence>
<dbReference type="InParanoid" id="A0A5R8QHF2"/>
<dbReference type="GO" id="GO:0045881">
    <property type="term" value="P:positive regulation of sporulation resulting in formation of a cellular spore"/>
    <property type="evidence" value="ECO:0007669"/>
    <property type="project" value="TreeGrafter"/>
</dbReference>
<dbReference type="Pfam" id="PF17762">
    <property type="entry name" value="HTH_ParB"/>
    <property type="match status" value="1"/>
</dbReference>
<dbReference type="InterPro" id="IPR041468">
    <property type="entry name" value="HTH_ParB/Spo0J"/>
</dbReference>
<dbReference type="PANTHER" id="PTHR33375">
    <property type="entry name" value="CHROMOSOME-PARTITIONING PROTEIN PARB-RELATED"/>
    <property type="match status" value="1"/>
</dbReference>
<protein>
    <submittedName>
        <fullName evidence="6">ParB/RepB/Spo0J family partition protein</fullName>
    </submittedName>
</protein>
<feature type="domain" description="ParB-like N-terminal" evidence="5">
    <location>
        <begin position="14"/>
        <end position="104"/>
    </location>
</feature>